<feature type="domain" description="PAC" evidence="25">
    <location>
        <begin position="446"/>
        <end position="497"/>
    </location>
</feature>
<keyword evidence="4" id="KW-1003">Cell membrane</keyword>
<feature type="modified residue" description="4-aspartylphosphate" evidence="19">
    <location>
        <position position="1447"/>
    </location>
</feature>
<dbReference type="Pfam" id="PF08447">
    <property type="entry name" value="PAS_3"/>
    <property type="match status" value="1"/>
</dbReference>
<dbReference type="InterPro" id="IPR000700">
    <property type="entry name" value="PAS-assoc_C"/>
</dbReference>
<feature type="domain" description="PAS" evidence="24">
    <location>
        <begin position="1029"/>
        <end position="1051"/>
    </location>
</feature>
<dbReference type="InterPro" id="IPR036641">
    <property type="entry name" value="HPT_dom_sf"/>
</dbReference>
<feature type="domain" description="Response regulatory" evidence="23">
    <location>
        <begin position="1396"/>
        <end position="1514"/>
    </location>
</feature>
<dbReference type="CDD" id="cd00088">
    <property type="entry name" value="HPT"/>
    <property type="match status" value="1"/>
</dbReference>
<proteinExistence type="predicted"/>
<feature type="domain" description="PAC" evidence="25">
    <location>
        <begin position="320"/>
        <end position="371"/>
    </location>
</feature>
<dbReference type="GO" id="GO:0006355">
    <property type="term" value="P:regulation of DNA-templated transcription"/>
    <property type="evidence" value="ECO:0007669"/>
    <property type="project" value="InterPro"/>
</dbReference>
<evidence type="ECO:0000256" key="19">
    <source>
        <dbReference type="PROSITE-ProRule" id="PRU00169"/>
    </source>
</evidence>
<evidence type="ECO:0000256" key="5">
    <source>
        <dbReference type="ARBA" id="ARBA00022519"/>
    </source>
</evidence>
<feature type="transmembrane region" description="Helical" evidence="21">
    <location>
        <begin position="48"/>
        <end position="81"/>
    </location>
</feature>
<dbReference type="CDD" id="cd16922">
    <property type="entry name" value="HATPase_EvgS-ArcB-TorS-like"/>
    <property type="match status" value="1"/>
</dbReference>
<dbReference type="GO" id="GO:0005524">
    <property type="term" value="F:ATP binding"/>
    <property type="evidence" value="ECO:0007669"/>
    <property type="project" value="UniProtKB-KW"/>
</dbReference>
<evidence type="ECO:0000256" key="21">
    <source>
        <dbReference type="SAM" id="Phobius"/>
    </source>
</evidence>
<dbReference type="FunFam" id="3.30.565.10:FF:000010">
    <property type="entry name" value="Sensor histidine kinase RcsC"/>
    <property type="match status" value="1"/>
</dbReference>
<dbReference type="PANTHER" id="PTHR43047">
    <property type="entry name" value="TWO-COMPONENT HISTIDINE PROTEIN KINASE"/>
    <property type="match status" value="1"/>
</dbReference>
<dbReference type="InterPro" id="IPR000014">
    <property type="entry name" value="PAS"/>
</dbReference>
<name>A0A202BAG6_CHRVL</name>
<keyword evidence="12 21" id="KW-1133">Transmembrane helix</keyword>
<dbReference type="EMBL" id="NHOO01000007">
    <property type="protein sequence ID" value="OVE48340.1"/>
    <property type="molecule type" value="Genomic_DNA"/>
</dbReference>
<dbReference type="GO" id="GO:0005886">
    <property type="term" value="C:plasma membrane"/>
    <property type="evidence" value="ECO:0007669"/>
    <property type="project" value="UniProtKB-SubCell"/>
</dbReference>
<dbReference type="PROSITE" id="PS50110">
    <property type="entry name" value="RESPONSE_REGULATORY"/>
    <property type="match status" value="1"/>
</dbReference>
<feature type="domain" description="PAS" evidence="24">
    <location>
        <begin position="860"/>
        <end position="905"/>
    </location>
</feature>
<keyword evidence="5" id="KW-0997">Cell inner membrane</keyword>
<comment type="subcellular location">
    <subcellularLocation>
        <location evidence="2">Cell inner membrane</location>
        <topology evidence="2">Multi-pass membrane protein</topology>
    </subcellularLocation>
</comment>
<dbReference type="InterPro" id="IPR025201">
    <property type="entry name" value="KdpD_TM"/>
</dbReference>
<evidence type="ECO:0000256" key="20">
    <source>
        <dbReference type="SAM" id="Coils"/>
    </source>
</evidence>
<keyword evidence="15" id="KW-0131">Cell cycle</keyword>
<evidence type="ECO:0000256" key="3">
    <source>
        <dbReference type="ARBA" id="ARBA00012438"/>
    </source>
</evidence>
<keyword evidence="20" id="KW-0175">Coiled coil</keyword>
<keyword evidence="9" id="KW-0547">Nucleotide-binding</keyword>
<dbReference type="PANTHER" id="PTHR43047:SF64">
    <property type="entry name" value="HISTIDINE KINASE CONTAINING CHEY-HOMOLOGOUS RECEIVER DOMAIN AND PAS DOMAIN-RELATED"/>
    <property type="match status" value="1"/>
</dbReference>
<evidence type="ECO:0000256" key="12">
    <source>
        <dbReference type="ARBA" id="ARBA00022989"/>
    </source>
</evidence>
<dbReference type="SMART" id="SM00073">
    <property type="entry name" value="HPT"/>
    <property type="match status" value="1"/>
</dbReference>
<dbReference type="InterPro" id="IPR013767">
    <property type="entry name" value="PAS_fold"/>
</dbReference>
<comment type="function">
    <text evidence="16">Member of the two-component regulatory system BvgS/BvgA. Phosphorylates BvgA via a four-step phosphorelay in response to environmental signals.</text>
</comment>
<feature type="transmembrane region" description="Helical" evidence="21">
    <location>
        <begin position="21"/>
        <end position="42"/>
    </location>
</feature>
<feature type="coiled-coil region" evidence="20">
    <location>
        <begin position="976"/>
        <end position="1003"/>
    </location>
</feature>
<feature type="domain" description="PAC" evidence="25">
    <location>
        <begin position="1080"/>
        <end position="1132"/>
    </location>
</feature>
<comment type="catalytic activity">
    <reaction evidence="1">
        <text>ATP + protein L-histidine = ADP + protein N-phospho-L-histidine.</text>
        <dbReference type="EC" id="2.7.13.3"/>
    </reaction>
</comment>
<dbReference type="InterPro" id="IPR013655">
    <property type="entry name" value="PAS_fold_3"/>
</dbReference>
<feature type="domain" description="PAC" evidence="25">
    <location>
        <begin position="570"/>
        <end position="622"/>
    </location>
</feature>
<dbReference type="InterPro" id="IPR013656">
    <property type="entry name" value="PAS_4"/>
</dbReference>
<evidence type="ECO:0000256" key="18">
    <source>
        <dbReference type="PROSITE-ProRule" id="PRU00110"/>
    </source>
</evidence>
<feature type="domain" description="PAS" evidence="24">
    <location>
        <begin position="619"/>
        <end position="663"/>
    </location>
</feature>
<dbReference type="InterPro" id="IPR038318">
    <property type="entry name" value="KdpD_sf"/>
</dbReference>
<dbReference type="InterPro" id="IPR001789">
    <property type="entry name" value="Sig_transdc_resp-reg_receiver"/>
</dbReference>
<evidence type="ECO:0000256" key="7">
    <source>
        <dbReference type="ARBA" id="ARBA00022679"/>
    </source>
</evidence>
<dbReference type="InterPro" id="IPR035965">
    <property type="entry name" value="PAS-like_dom_sf"/>
</dbReference>
<dbReference type="Gene3D" id="3.30.565.10">
    <property type="entry name" value="Histidine kinase-like ATPase, C-terminal domain"/>
    <property type="match status" value="1"/>
</dbReference>
<dbReference type="PROSITE" id="PS50894">
    <property type="entry name" value="HPT"/>
    <property type="match status" value="1"/>
</dbReference>
<feature type="domain" description="HPt" evidence="26">
    <location>
        <begin position="1554"/>
        <end position="1646"/>
    </location>
</feature>
<keyword evidence="14 21" id="KW-0472">Membrane</keyword>
<feature type="domain" description="PAC" evidence="25">
    <location>
        <begin position="931"/>
        <end position="985"/>
    </location>
</feature>
<dbReference type="NCBIfam" id="TIGR00229">
    <property type="entry name" value="sensory_box"/>
    <property type="match status" value="7"/>
</dbReference>
<keyword evidence="11" id="KW-0067">ATP-binding</keyword>
<evidence type="ECO:0000259" key="25">
    <source>
        <dbReference type="PROSITE" id="PS50113"/>
    </source>
</evidence>
<dbReference type="SUPFAM" id="SSF47226">
    <property type="entry name" value="Histidine-containing phosphotransfer domain, HPT domain"/>
    <property type="match status" value="1"/>
</dbReference>
<dbReference type="InterPro" id="IPR008207">
    <property type="entry name" value="Sig_transdc_His_kin_Hpt_dom"/>
</dbReference>
<evidence type="ECO:0000256" key="4">
    <source>
        <dbReference type="ARBA" id="ARBA00022475"/>
    </source>
</evidence>
<keyword evidence="8 21" id="KW-0812">Transmembrane</keyword>
<protein>
    <recommendedName>
        <fullName evidence="17">Virulence sensor protein BvgS</fullName>
        <ecNumber evidence="3">2.7.13.3</ecNumber>
    </recommendedName>
</protein>
<evidence type="ECO:0000256" key="16">
    <source>
        <dbReference type="ARBA" id="ARBA00058004"/>
    </source>
</evidence>
<dbReference type="EC" id="2.7.13.3" evidence="3"/>
<dbReference type="InterPro" id="IPR011006">
    <property type="entry name" value="CheY-like_superfamily"/>
</dbReference>
<evidence type="ECO:0000259" key="26">
    <source>
        <dbReference type="PROSITE" id="PS50894"/>
    </source>
</evidence>
<keyword evidence="7" id="KW-0808">Transferase</keyword>
<evidence type="ECO:0000259" key="22">
    <source>
        <dbReference type="PROSITE" id="PS50109"/>
    </source>
</evidence>
<evidence type="ECO:0000256" key="17">
    <source>
        <dbReference type="ARBA" id="ARBA00070152"/>
    </source>
</evidence>
<dbReference type="SMART" id="SM00448">
    <property type="entry name" value="REC"/>
    <property type="match status" value="1"/>
</dbReference>
<dbReference type="CDD" id="cd00082">
    <property type="entry name" value="HisKA"/>
    <property type="match status" value="1"/>
</dbReference>
<dbReference type="InterPro" id="IPR005467">
    <property type="entry name" value="His_kinase_dom"/>
</dbReference>
<keyword evidence="28" id="KW-1185">Reference proteome</keyword>
<feature type="domain" description="PAS" evidence="24">
    <location>
        <begin position="247"/>
        <end position="286"/>
    </location>
</feature>
<dbReference type="Pfam" id="PF13188">
    <property type="entry name" value="PAS_8"/>
    <property type="match status" value="1"/>
</dbReference>
<evidence type="ECO:0000256" key="1">
    <source>
        <dbReference type="ARBA" id="ARBA00000085"/>
    </source>
</evidence>
<dbReference type="SMART" id="SM00387">
    <property type="entry name" value="HATPase_c"/>
    <property type="match status" value="1"/>
</dbReference>
<dbReference type="PRINTS" id="PR00344">
    <property type="entry name" value="BCTRLSENSOR"/>
</dbReference>
<dbReference type="SMART" id="SM00091">
    <property type="entry name" value="PAS"/>
    <property type="match status" value="7"/>
</dbReference>
<dbReference type="InterPro" id="IPR003661">
    <property type="entry name" value="HisK_dim/P_dom"/>
</dbReference>
<keyword evidence="6 19" id="KW-0597">Phosphoprotein</keyword>
<feature type="domain" description="Histidine kinase" evidence="22">
    <location>
        <begin position="1150"/>
        <end position="1370"/>
    </location>
</feature>
<dbReference type="PROSITE" id="PS50113">
    <property type="entry name" value="PAC"/>
    <property type="match status" value="6"/>
</dbReference>
<dbReference type="RefSeq" id="WP_087697830.1">
    <property type="nucleotide sequence ID" value="NZ_NHOO01000007.1"/>
</dbReference>
<evidence type="ECO:0000259" key="24">
    <source>
        <dbReference type="PROSITE" id="PS50112"/>
    </source>
</evidence>
<dbReference type="SUPFAM" id="SSF52172">
    <property type="entry name" value="CheY-like"/>
    <property type="match status" value="1"/>
</dbReference>
<evidence type="ECO:0000313" key="27">
    <source>
        <dbReference type="EMBL" id="OVE48340.1"/>
    </source>
</evidence>
<dbReference type="Pfam" id="PF00072">
    <property type="entry name" value="Response_reg"/>
    <property type="match status" value="1"/>
</dbReference>
<keyword evidence="13" id="KW-0902">Two-component regulatory system</keyword>
<dbReference type="Pfam" id="PF01627">
    <property type="entry name" value="Hpt"/>
    <property type="match status" value="1"/>
</dbReference>
<dbReference type="InterPro" id="IPR003594">
    <property type="entry name" value="HATPase_dom"/>
</dbReference>
<evidence type="ECO:0000256" key="14">
    <source>
        <dbReference type="ARBA" id="ARBA00023136"/>
    </source>
</evidence>
<dbReference type="InterPro" id="IPR036097">
    <property type="entry name" value="HisK_dim/P_sf"/>
</dbReference>
<dbReference type="Gene3D" id="3.30.450.20">
    <property type="entry name" value="PAS domain"/>
    <property type="match status" value="8"/>
</dbReference>
<dbReference type="SUPFAM" id="SSF47384">
    <property type="entry name" value="Homodimeric domain of signal transducing histidine kinase"/>
    <property type="match status" value="1"/>
</dbReference>
<dbReference type="InterPro" id="IPR036890">
    <property type="entry name" value="HATPase_C_sf"/>
</dbReference>
<dbReference type="SMART" id="SM00086">
    <property type="entry name" value="PAC"/>
    <property type="match status" value="8"/>
</dbReference>
<evidence type="ECO:0000256" key="2">
    <source>
        <dbReference type="ARBA" id="ARBA00004429"/>
    </source>
</evidence>
<dbReference type="Pfam" id="PF02518">
    <property type="entry name" value="HATPase_c"/>
    <property type="match status" value="1"/>
</dbReference>
<feature type="domain" description="PAS" evidence="24">
    <location>
        <begin position="744"/>
        <end position="814"/>
    </location>
</feature>
<feature type="domain" description="PAC" evidence="25">
    <location>
        <begin position="195"/>
        <end position="246"/>
    </location>
</feature>
<keyword evidence="10" id="KW-0418">Kinase</keyword>
<evidence type="ECO:0000256" key="9">
    <source>
        <dbReference type="ARBA" id="ARBA00022741"/>
    </source>
</evidence>
<dbReference type="PROSITE" id="PS50109">
    <property type="entry name" value="HIS_KIN"/>
    <property type="match status" value="1"/>
</dbReference>
<feature type="modified residue" description="Phosphohistidine" evidence="18">
    <location>
        <position position="1593"/>
    </location>
</feature>
<dbReference type="PROSITE" id="PS50112">
    <property type="entry name" value="PAS"/>
    <property type="match status" value="5"/>
</dbReference>
<dbReference type="Proteomes" id="UP000196342">
    <property type="component" value="Unassembled WGS sequence"/>
</dbReference>
<dbReference type="Gene3D" id="1.10.287.130">
    <property type="match status" value="1"/>
</dbReference>
<dbReference type="SUPFAM" id="SSF55785">
    <property type="entry name" value="PYP-like sensor domain (PAS domain)"/>
    <property type="match status" value="8"/>
</dbReference>
<dbReference type="Pfam" id="PF13493">
    <property type="entry name" value="DUF4118"/>
    <property type="match status" value="1"/>
</dbReference>
<dbReference type="Pfam" id="PF00512">
    <property type="entry name" value="HisKA"/>
    <property type="match status" value="1"/>
</dbReference>
<dbReference type="Pfam" id="PF13426">
    <property type="entry name" value="PAS_9"/>
    <property type="match status" value="2"/>
</dbReference>
<sequence>MEPPATAPQSQSPQPRRMRRIAPALLLVAAALACQWLLWPYLHPYIWILFYPAAFGAALATGLEGGLLATLLAALIVWLVFIPLRQYGAPATAADAFSAAVFIATGIAFSAYSHRARRLTRQQALAAARRREDMRYRSLFENSQYGVLLVDADNAIRAANREAQHLLGQDEETLRRLGWSGLLNAPLPDDGDRDRALELRLRRGDGQDFPASVSLHPFEDEDGRRSFSVVIRDLSAEHEVQSELARQHQLLQSILDNSSAAIFVKDLDGRYLLANLGSQTLLGLPRVPEAGLRDHDLFPEAFADRLAAADRQVLSSGRPQEFEVLMEHLDPPRTYLSLKFPLRAPSGEIYAIGGIATDISERKRLESQISEHDELLRDMSAIARIGGWWFDPISGQGNWTAEVARIHDLPEAAPVNVEDGLSYYSGESRERIEAAVQAAIRDGKPYDLELELISATGRRKWVRTLGRPQVRDGRVVKVRGAMQDISDRKQAELALRESEELLHLFVEHAPAALAMFDRQMRYLAVSRRWLRDYGLEGRDILGQSHYAVFPEIPPAWRAVHRRGLDGEVVREEEALFIRANGDQQWQKWEVRPWRRRDGTIGGILIYTEDITARKQAEKDKHWLAEALNQAAQPILMVDAEDRVTYANPAYTALMGYSRDELIGIQANQLAPGADQAERDIIKQKILTEGSWSGELARLDSQGRSIPVYASAAALHDQAGTLEGYVVTYADLRPLQEKSLALAESQARYQTVLDHAADAVFIADPAGRYLYANRQASQLLGYSQQELLKLSIADITPPEDAGNAARAFQSLLAGSHVTAELLLKRKDGGQVPVEINAIQLPDGTFYGACRDIAERKRTEEEIRKLSLVVEQSPESIMITDRQARIEYVNDAFVRKTGYSPDEVIGRDPSLLASGKTPKSTYEDLWRQLQDGQSWKGEFHNRCKDGRELVELARIAPIREKDGRISHYLALQEDITEKKRLGLELDNYRHRLEELVEARTAEVREAHARLQITQFAMDSVGIGIQWIDPDSGRFVYANRHTAELLGYSEQEMLTLTVSDIDPAFPLPAFHATMARLRQSRYTQFQSQIETRGGVPIPVEITLYYMEGDADAPARVIAFLTDISRRKETEQTLVQAKEAAEKANLAKTAFVANMSHEIRTPMNAILGMVYLLSQGRLSAQQQHQLDTIDRSARHLLNLINDILDLSKADVGKLQLALSDFDLARLPADVMGLVADQAKAKGLQLSLQADAGPLPVRGDATRLTQCLLNLLSNAVKFTERGRIAISLSIDGEDEYGVLARFEVRDTGIGIPAEVQPRLFGAFEQADASTTRRYGGTGLGLAITKRLAELMGGAVGVESAPGQGSLFWFTARVARSGQAAADQYPQQTGVAQPRTRWDGLRVLLVEDDAINREVAQALLQDVGLEADMAENGKIAVERVQAAPARYALILMDVQMPEMDGLEATRRIRALDAGENIPIMAMTANAFAEDRSACREAGMNDFVAKPVDPDQLFAALRRWLPAGRTEAPAPPAPPVSELQGMLGNIPGLDLRQGLACLGGDLERYRAMLTRFLAGHGDDAAKLRALRDQGREQDAMRLAHSLKGSSGTLGLTELQASAAALEAELNRDHPDAAGHIARLEAILGQLARCLASTTTGNPTAPMSPVDATAVLKQLENALRAGDFAAYSLYIGNREALNGHCGADALLELERRMRGFDFAEALAIVQSIEGGGQPPGSG</sequence>
<dbReference type="Gene3D" id="3.40.50.2300">
    <property type="match status" value="1"/>
</dbReference>
<dbReference type="FunFam" id="1.10.287.130:FF:000038">
    <property type="entry name" value="Sensory transduction histidine kinase"/>
    <property type="match status" value="1"/>
</dbReference>
<dbReference type="Gene3D" id="1.20.120.620">
    <property type="entry name" value="Backbone structure of the membrane domain of e. Coli histidine kinase receptor kdpd"/>
    <property type="match status" value="1"/>
</dbReference>
<dbReference type="Pfam" id="PF00989">
    <property type="entry name" value="PAS"/>
    <property type="match status" value="1"/>
</dbReference>
<accession>A0A202BAG6</accession>
<evidence type="ECO:0000256" key="15">
    <source>
        <dbReference type="ARBA" id="ARBA00023306"/>
    </source>
</evidence>
<evidence type="ECO:0000256" key="11">
    <source>
        <dbReference type="ARBA" id="ARBA00022840"/>
    </source>
</evidence>
<dbReference type="SMART" id="SM00388">
    <property type="entry name" value="HisKA"/>
    <property type="match status" value="1"/>
</dbReference>
<evidence type="ECO:0000256" key="10">
    <source>
        <dbReference type="ARBA" id="ARBA00022777"/>
    </source>
</evidence>
<organism evidence="27 28">
    <name type="scientific">Chromobacterium violaceum</name>
    <dbReference type="NCBI Taxonomy" id="536"/>
    <lineage>
        <taxon>Bacteria</taxon>
        <taxon>Pseudomonadati</taxon>
        <taxon>Pseudomonadota</taxon>
        <taxon>Betaproteobacteria</taxon>
        <taxon>Neisseriales</taxon>
        <taxon>Chromobacteriaceae</taxon>
        <taxon>Chromobacterium</taxon>
    </lineage>
</organism>
<comment type="caution">
    <text evidence="27">The sequence shown here is derived from an EMBL/GenBank/DDBJ whole genome shotgun (WGS) entry which is preliminary data.</text>
</comment>
<evidence type="ECO:0000256" key="13">
    <source>
        <dbReference type="ARBA" id="ARBA00023012"/>
    </source>
</evidence>
<dbReference type="GO" id="GO:0000155">
    <property type="term" value="F:phosphorelay sensor kinase activity"/>
    <property type="evidence" value="ECO:0007669"/>
    <property type="project" value="InterPro"/>
</dbReference>
<dbReference type="InterPro" id="IPR001610">
    <property type="entry name" value="PAC"/>
</dbReference>
<evidence type="ECO:0000256" key="6">
    <source>
        <dbReference type="ARBA" id="ARBA00022553"/>
    </source>
</evidence>
<dbReference type="CDD" id="cd00130">
    <property type="entry name" value="PAS"/>
    <property type="match status" value="7"/>
</dbReference>
<reference evidence="27 28" key="1">
    <citation type="submission" date="2017-05" db="EMBL/GenBank/DDBJ databases">
        <title>Chromobacterium violaceum GHPS1 isolated from Hydrocarbon polluted soil in French Guiana display an awesome secondary metabolite arsenal and a battery of drug and heavy-metal-resistance and detoxification of xenobiotics proteins.</title>
        <authorList>
            <person name="Belbahri L."/>
        </authorList>
    </citation>
    <scope>NUCLEOTIDE SEQUENCE [LARGE SCALE GENOMIC DNA]</scope>
    <source>
        <strain evidence="27 28">GHPS1</strain>
    </source>
</reference>
<dbReference type="Pfam" id="PF08448">
    <property type="entry name" value="PAS_4"/>
    <property type="match status" value="3"/>
</dbReference>
<evidence type="ECO:0000259" key="23">
    <source>
        <dbReference type="PROSITE" id="PS50110"/>
    </source>
</evidence>
<evidence type="ECO:0000313" key="28">
    <source>
        <dbReference type="Proteomes" id="UP000196342"/>
    </source>
</evidence>
<dbReference type="CDD" id="cd17546">
    <property type="entry name" value="REC_hyHK_CKI1_RcsC-like"/>
    <property type="match status" value="1"/>
</dbReference>
<dbReference type="Gene3D" id="1.20.120.160">
    <property type="entry name" value="HPT domain"/>
    <property type="match status" value="1"/>
</dbReference>
<feature type="transmembrane region" description="Helical" evidence="21">
    <location>
        <begin position="93"/>
        <end position="112"/>
    </location>
</feature>
<dbReference type="SUPFAM" id="SSF55874">
    <property type="entry name" value="ATPase domain of HSP90 chaperone/DNA topoisomerase II/histidine kinase"/>
    <property type="match status" value="1"/>
</dbReference>
<gene>
    <name evidence="27" type="ORF">CBW21_10320</name>
</gene>
<dbReference type="InterPro" id="IPR004358">
    <property type="entry name" value="Sig_transdc_His_kin-like_C"/>
</dbReference>
<evidence type="ECO:0000256" key="8">
    <source>
        <dbReference type="ARBA" id="ARBA00022692"/>
    </source>
</evidence>